<feature type="domain" description="NAD-dependent epimerase/dehydratase" evidence="2">
    <location>
        <begin position="3"/>
        <end position="247"/>
    </location>
</feature>
<comment type="similarity">
    <text evidence="1">Belongs to the NAD(P)-dependent epimerase/dehydratase family.</text>
</comment>
<evidence type="ECO:0000256" key="1">
    <source>
        <dbReference type="ARBA" id="ARBA00007637"/>
    </source>
</evidence>
<reference evidence="3 4" key="1">
    <citation type="journal article" date="2016" name="Nat. Commun.">
        <title>Thousands of microbial genomes shed light on interconnected biogeochemical processes in an aquifer system.</title>
        <authorList>
            <person name="Anantharaman K."/>
            <person name="Brown C.T."/>
            <person name="Hug L.A."/>
            <person name="Sharon I."/>
            <person name="Castelle C.J."/>
            <person name="Probst A.J."/>
            <person name="Thomas B.C."/>
            <person name="Singh A."/>
            <person name="Wilkins M.J."/>
            <person name="Karaoz U."/>
            <person name="Brodie E.L."/>
            <person name="Williams K.H."/>
            <person name="Hubbard S.S."/>
            <person name="Banfield J.F."/>
        </authorList>
    </citation>
    <scope>NUCLEOTIDE SEQUENCE [LARGE SCALE GENOMIC DNA]</scope>
</reference>
<dbReference type="EMBL" id="MHIE01000025">
    <property type="protein sequence ID" value="OGY45184.1"/>
    <property type="molecule type" value="Genomic_DNA"/>
</dbReference>
<comment type="caution">
    <text evidence="3">The sequence shown here is derived from an EMBL/GenBank/DDBJ whole genome shotgun (WGS) entry which is preliminary data.</text>
</comment>
<proteinExistence type="inferred from homology"/>
<dbReference type="Proteomes" id="UP000178240">
    <property type="component" value="Unassembled WGS sequence"/>
</dbReference>
<dbReference type="InterPro" id="IPR001509">
    <property type="entry name" value="Epimerase_deHydtase"/>
</dbReference>
<gene>
    <name evidence="3" type="ORF">A2744_01355</name>
</gene>
<dbReference type="Gene3D" id="3.40.50.720">
    <property type="entry name" value="NAD(P)-binding Rossmann-like Domain"/>
    <property type="match status" value="1"/>
</dbReference>
<dbReference type="SUPFAM" id="SSF51735">
    <property type="entry name" value="NAD(P)-binding Rossmann-fold domains"/>
    <property type="match status" value="1"/>
</dbReference>
<dbReference type="Gene3D" id="3.90.25.10">
    <property type="entry name" value="UDP-galactose 4-epimerase, domain 1"/>
    <property type="match status" value="2"/>
</dbReference>
<dbReference type="AlphaFoldDB" id="A0A1G1XZ27"/>
<dbReference type="InterPro" id="IPR036291">
    <property type="entry name" value="NAD(P)-bd_dom_sf"/>
</dbReference>
<name>A0A1G1XZ27_9BACT</name>
<evidence type="ECO:0000313" key="4">
    <source>
        <dbReference type="Proteomes" id="UP000178240"/>
    </source>
</evidence>
<organism evidence="3 4">
    <name type="scientific">Candidatus Buchananbacteria bacterium RIFCSPHIGHO2_01_FULL_44_11</name>
    <dbReference type="NCBI Taxonomy" id="1797535"/>
    <lineage>
        <taxon>Bacteria</taxon>
        <taxon>Candidatus Buchananiibacteriota</taxon>
    </lineage>
</organism>
<dbReference type="STRING" id="1797535.A2744_01355"/>
<dbReference type="PANTHER" id="PTHR43000">
    <property type="entry name" value="DTDP-D-GLUCOSE 4,6-DEHYDRATASE-RELATED"/>
    <property type="match status" value="1"/>
</dbReference>
<protein>
    <recommendedName>
        <fullName evidence="2">NAD-dependent epimerase/dehydratase domain-containing protein</fullName>
    </recommendedName>
</protein>
<dbReference type="Pfam" id="PF01370">
    <property type="entry name" value="Epimerase"/>
    <property type="match status" value="1"/>
</dbReference>
<accession>A0A1G1XZ27</accession>
<evidence type="ECO:0000259" key="2">
    <source>
        <dbReference type="Pfam" id="PF01370"/>
    </source>
</evidence>
<sequence>MKILVTGGAGFIGSNLVADLVGVGKIKGQKIEKIVVIDNLFLGRKEFIQPLINQGQVDFFEQDLLDQAATLAVFKKCSFDLVFHLAANSDIAYGAKNTDWDLKQGTLVTFNVLAAMKDSGVKQIIFASTSAVYGEVPVRPISEDYSPMLPISFYGLSKLAAESLISAFCHNFGFQAWVYRFGNIVGFNGTHGVLVDFIKKLKADPKVLPVLGDGRQAKPYLYVADCVAGMIFGYQNSTEQNNCYNLACEGSTPVSEIAQMVIKALGLTEVNIQYAGGDRGWPGDVPQVRLDPAKLAQLGWQASLTSDQAVLKAIQDLIKQI</sequence>
<evidence type="ECO:0000313" key="3">
    <source>
        <dbReference type="EMBL" id="OGY45184.1"/>
    </source>
</evidence>